<accession>A0A1I6M6N4</accession>
<keyword evidence="1" id="KW-0472">Membrane</keyword>
<dbReference type="STRING" id="767519.SAMN05216559_3841"/>
<evidence type="ECO:0000256" key="1">
    <source>
        <dbReference type="SAM" id="Phobius"/>
    </source>
</evidence>
<evidence type="ECO:0000313" key="2">
    <source>
        <dbReference type="EMBL" id="SFS11356.1"/>
    </source>
</evidence>
<dbReference type="RefSeq" id="WP_089818766.1">
    <property type="nucleotide sequence ID" value="NZ_FOZK01000005.1"/>
</dbReference>
<sequence>MTADRGVAASWAIGMGLLLGAVAGTVVSTRTPGEEVRRVAGFALLFVPALYAMIVSRWDHWHQKNPYVRFAVLFLGGFAAIGLVTAPVVLLFGGTGLVATVAEFLAALGGFGVAAWIAFYGGDERIWAVVVDRLDIEW</sequence>
<dbReference type="OrthoDB" id="325385at2157"/>
<gene>
    <name evidence="2" type="ORF">SAMN05216559_3841</name>
</gene>
<keyword evidence="1" id="KW-0812">Transmembrane</keyword>
<feature type="transmembrane region" description="Helical" evidence="1">
    <location>
        <begin position="98"/>
        <end position="119"/>
    </location>
</feature>
<reference evidence="2 3" key="1">
    <citation type="submission" date="2016-10" db="EMBL/GenBank/DDBJ databases">
        <authorList>
            <person name="de Groot N.N."/>
        </authorList>
    </citation>
    <scope>NUCLEOTIDE SEQUENCE [LARGE SCALE GENOMIC DNA]</scope>
    <source>
        <strain evidence="2 3">CGMCC 1.10457</strain>
    </source>
</reference>
<evidence type="ECO:0000313" key="3">
    <source>
        <dbReference type="Proteomes" id="UP000199062"/>
    </source>
</evidence>
<dbReference type="AlphaFoldDB" id="A0A1I6M6N4"/>
<keyword evidence="1" id="KW-1133">Transmembrane helix</keyword>
<dbReference type="Proteomes" id="UP000199062">
    <property type="component" value="Unassembled WGS sequence"/>
</dbReference>
<dbReference type="EMBL" id="FOZK01000005">
    <property type="protein sequence ID" value="SFS11356.1"/>
    <property type="molecule type" value="Genomic_DNA"/>
</dbReference>
<keyword evidence="3" id="KW-1185">Reference proteome</keyword>
<name>A0A1I6M6N4_9EURY</name>
<feature type="transmembrane region" description="Helical" evidence="1">
    <location>
        <begin position="39"/>
        <end position="58"/>
    </location>
</feature>
<feature type="transmembrane region" description="Helical" evidence="1">
    <location>
        <begin position="70"/>
        <end position="92"/>
    </location>
</feature>
<proteinExistence type="predicted"/>
<organism evidence="2 3">
    <name type="scientific">Halomicrobium zhouii</name>
    <dbReference type="NCBI Taxonomy" id="767519"/>
    <lineage>
        <taxon>Archaea</taxon>
        <taxon>Methanobacteriati</taxon>
        <taxon>Methanobacteriota</taxon>
        <taxon>Stenosarchaea group</taxon>
        <taxon>Halobacteria</taxon>
        <taxon>Halobacteriales</taxon>
        <taxon>Haloarculaceae</taxon>
        <taxon>Halomicrobium</taxon>
    </lineage>
</organism>
<protein>
    <submittedName>
        <fullName evidence="2">Uncharacterized protein</fullName>
    </submittedName>
</protein>